<gene>
    <name evidence="4" type="ORF">I4W93_012390</name>
</gene>
<dbReference type="RefSeq" id="WP_205311477.1">
    <property type="nucleotide sequence ID" value="NZ_JAERPS020000004.1"/>
</dbReference>
<dbReference type="InterPro" id="IPR028344">
    <property type="entry name" value="ParE1/4"/>
</dbReference>
<dbReference type="PANTHER" id="PTHR33755:SF9">
    <property type="entry name" value="TOXIN PARE1"/>
    <property type="match status" value="1"/>
</dbReference>
<accession>A0ABS7XB72</accession>
<organism evidence="4 5">
    <name type="scientific">Rheinheimera maricola</name>
    <dbReference type="NCBI Taxonomy" id="2793282"/>
    <lineage>
        <taxon>Bacteria</taxon>
        <taxon>Pseudomonadati</taxon>
        <taxon>Pseudomonadota</taxon>
        <taxon>Gammaproteobacteria</taxon>
        <taxon>Chromatiales</taxon>
        <taxon>Chromatiaceae</taxon>
        <taxon>Rheinheimera</taxon>
    </lineage>
</organism>
<dbReference type="InterPro" id="IPR007712">
    <property type="entry name" value="RelE/ParE_toxin"/>
</dbReference>
<reference evidence="4 5" key="1">
    <citation type="submission" date="2021-08" db="EMBL/GenBank/DDBJ databases">
        <title>Rheinheimera aquimaris sp. nov., isolated from seawater of the East Sea in Korea.</title>
        <authorList>
            <person name="Kim K.H."/>
            <person name="Wenting R."/>
            <person name="Kim K.R."/>
            <person name="Jeon C.O."/>
        </authorList>
    </citation>
    <scope>NUCLEOTIDE SEQUENCE [LARGE SCALE GENOMIC DNA]</scope>
    <source>
        <strain evidence="4 5">MA-13</strain>
    </source>
</reference>
<sequence>MADYKLSLLAETDIKEISVTTIEVWGKQQARLYIESLHNSLLTLAQHPDLGRVRDEVFSGAKSFPSGRHIIFYKPRQGGIDVARVLHQRMDLLSQFDQC</sequence>
<proteinExistence type="inferred from homology"/>
<dbReference type="Proteomes" id="UP000663814">
    <property type="component" value="Unassembled WGS sequence"/>
</dbReference>
<keyword evidence="5" id="KW-1185">Reference proteome</keyword>
<keyword evidence="2" id="KW-1277">Toxin-antitoxin system</keyword>
<evidence type="ECO:0000256" key="2">
    <source>
        <dbReference type="ARBA" id="ARBA00022649"/>
    </source>
</evidence>
<evidence type="ECO:0000313" key="4">
    <source>
        <dbReference type="EMBL" id="MBZ9612395.1"/>
    </source>
</evidence>
<evidence type="ECO:0000256" key="1">
    <source>
        <dbReference type="ARBA" id="ARBA00006226"/>
    </source>
</evidence>
<dbReference type="InterPro" id="IPR035093">
    <property type="entry name" value="RelE/ParE_toxin_dom_sf"/>
</dbReference>
<dbReference type="InterPro" id="IPR051803">
    <property type="entry name" value="TA_system_RelE-like_toxin"/>
</dbReference>
<name>A0ABS7XB72_9GAMM</name>
<dbReference type="PANTHER" id="PTHR33755">
    <property type="entry name" value="TOXIN PARE1-RELATED"/>
    <property type="match status" value="1"/>
</dbReference>
<dbReference type="PIRSF" id="PIRSF029218">
    <property type="entry name" value="ParE"/>
    <property type="match status" value="1"/>
</dbReference>
<evidence type="ECO:0000313" key="5">
    <source>
        <dbReference type="Proteomes" id="UP000663814"/>
    </source>
</evidence>
<protein>
    <recommendedName>
        <fullName evidence="3">Toxin</fullName>
    </recommendedName>
</protein>
<comment type="caution">
    <text evidence="4">The sequence shown here is derived from an EMBL/GenBank/DDBJ whole genome shotgun (WGS) entry which is preliminary data.</text>
</comment>
<dbReference type="Pfam" id="PF05016">
    <property type="entry name" value="ParE_toxin"/>
    <property type="match status" value="1"/>
</dbReference>
<dbReference type="Gene3D" id="3.30.2310.20">
    <property type="entry name" value="RelE-like"/>
    <property type="match status" value="1"/>
</dbReference>
<evidence type="ECO:0000256" key="3">
    <source>
        <dbReference type="PIRNR" id="PIRNR029218"/>
    </source>
</evidence>
<dbReference type="EMBL" id="JAERPS020000004">
    <property type="protein sequence ID" value="MBZ9612395.1"/>
    <property type="molecule type" value="Genomic_DNA"/>
</dbReference>
<comment type="similarity">
    <text evidence="1 3">Belongs to the RelE toxin family.</text>
</comment>